<keyword evidence="3" id="KW-1185">Reference proteome</keyword>
<comment type="caution">
    <text evidence="2">The sequence shown here is derived from an EMBL/GenBank/DDBJ whole genome shotgun (WGS) entry which is preliminary data.</text>
</comment>
<organism evidence="2 3">
    <name type="scientific">Nostocoides veronense</name>
    <dbReference type="NCBI Taxonomy" id="330836"/>
    <lineage>
        <taxon>Bacteria</taxon>
        <taxon>Bacillati</taxon>
        <taxon>Actinomycetota</taxon>
        <taxon>Actinomycetes</taxon>
        <taxon>Micrococcales</taxon>
        <taxon>Intrasporangiaceae</taxon>
        <taxon>Nostocoides</taxon>
    </lineage>
</organism>
<sequence length="422" mass="45637">MTPMSARTATQRQFGQSEVPTSLWPAADLQRRVRNAITVVAAAVADFGEAGYSCSGRPALGFGPEKILAEAAMLAYAASRVPDADTHSAAMDLARSIATAVRTPEALADLALRPHRVFKRAVPHVLLTKMGLPDDEFNSRARPFADRVLSHALDEPGTVLAERDWVARLWALTTPASGGWSMLSRPLNLAIDSREEAYGVTHLLMYVTDFGARSGVACQRPVEEIAADVEALLVRSLDREDYDLCAELLMGWPELRMAWTPGAGFAFAVLAEAEDRHGVLPCGNLNAVVLDSLVGQERRRYARAMSYHTALVMGMLCATAATYSAPLATYRADPGGLPARPLGEVREWGGWRAAYDRLGEDQRRELAGLVSDIDISRALGDPPNARAVHAALQQARVAGLPPGPWQRAAEQWLDLVVAALAR</sequence>
<gene>
    <name evidence="2" type="ORF">GCM10009811_06680</name>
</gene>
<name>A0ABN2LD71_9MICO</name>
<accession>A0ABN2LD71</accession>
<evidence type="ECO:0000313" key="2">
    <source>
        <dbReference type="EMBL" id="GAA1784020.1"/>
    </source>
</evidence>
<dbReference type="Proteomes" id="UP001499938">
    <property type="component" value="Unassembled WGS sequence"/>
</dbReference>
<dbReference type="Pfam" id="PF21836">
    <property type="entry name" value="DUF6895"/>
    <property type="match status" value="1"/>
</dbReference>
<proteinExistence type="predicted"/>
<dbReference type="EMBL" id="BAAAPO010000010">
    <property type="protein sequence ID" value="GAA1784020.1"/>
    <property type="molecule type" value="Genomic_DNA"/>
</dbReference>
<reference evidence="2 3" key="1">
    <citation type="journal article" date="2019" name="Int. J. Syst. Evol. Microbiol.">
        <title>The Global Catalogue of Microorganisms (GCM) 10K type strain sequencing project: providing services to taxonomists for standard genome sequencing and annotation.</title>
        <authorList>
            <consortium name="The Broad Institute Genomics Platform"/>
            <consortium name="The Broad Institute Genome Sequencing Center for Infectious Disease"/>
            <person name="Wu L."/>
            <person name="Ma J."/>
        </authorList>
    </citation>
    <scope>NUCLEOTIDE SEQUENCE [LARGE SCALE GENOMIC DNA]</scope>
    <source>
        <strain evidence="2 3">JCM 15592</strain>
    </source>
</reference>
<evidence type="ECO:0000259" key="1">
    <source>
        <dbReference type="Pfam" id="PF21836"/>
    </source>
</evidence>
<dbReference type="InterPro" id="IPR054190">
    <property type="entry name" value="DUF6895"/>
</dbReference>
<evidence type="ECO:0000313" key="3">
    <source>
        <dbReference type="Proteomes" id="UP001499938"/>
    </source>
</evidence>
<protein>
    <recommendedName>
        <fullName evidence="1">DUF6895 domain-containing protein</fullName>
    </recommendedName>
</protein>
<feature type="domain" description="DUF6895" evidence="1">
    <location>
        <begin position="65"/>
        <end position="318"/>
    </location>
</feature>